<feature type="region of interest" description="Disordered" evidence="1">
    <location>
        <begin position="133"/>
        <end position="161"/>
    </location>
</feature>
<dbReference type="RefSeq" id="WP_344161586.1">
    <property type="nucleotide sequence ID" value="NZ_BAAAPC010000007.1"/>
</dbReference>
<proteinExistence type="predicted"/>
<feature type="region of interest" description="Disordered" evidence="1">
    <location>
        <begin position="24"/>
        <end position="46"/>
    </location>
</feature>
<sequence length="161" mass="16823">MDVTRLAAVGALCTLTALAGCGDRNGGSGGGPGGSPSPTGEESSPHGEIYVFNTYGNEQGFRDQRPEVLVASEFTTFSDLTWSSWGGTPAVGAGTVSGTWCLPGCLDDPFPVTVELDTPKEFGGDDYYTTYAVTDGSDLPPDMRERMEGADEGRLMVPPTD</sequence>
<evidence type="ECO:0000313" key="2">
    <source>
        <dbReference type="EMBL" id="GAA1993927.1"/>
    </source>
</evidence>
<feature type="compositionally biased region" description="Gly residues" evidence="1">
    <location>
        <begin position="24"/>
        <end position="34"/>
    </location>
</feature>
<evidence type="ECO:0000313" key="3">
    <source>
        <dbReference type="Proteomes" id="UP001501585"/>
    </source>
</evidence>
<evidence type="ECO:0008006" key="4">
    <source>
        <dbReference type="Google" id="ProtNLM"/>
    </source>
</evidence>
<reference evidence="2 3" key="1">
    <citation type="journal article" date="2019" name="Int. J. Syst. Evol. Microbiol.">
        <title>The Global Catalogue of Microorganisms (GCM) 10K type strain sequencing project: providing services to taxonomists for standard genome sequencing and annotation.</title>
        <authorList>
            <consortium name="The Broad Institute Genomics Platform"/>
            <consortium name="The Broad Institute Genome Sequencing Center for Infectious Disease"/>
            <person name="Wu L."/>
            <person name="Ma J."/>
        </authorList>
    </citation>
    <scope>NUCLEOTIDE SEQUENCE [LARGE SCALE GENOMIC DNA]</scope>
    <source>
        <strain evidence="2 3">JCM 15313</strain>
    </source>
</reference>
<keyword evidence="3" id="KW-1185">Reference proteome</keyword>
<protein>
    <recommendedName>
        <fullName evidence="4">Lipoprotein</fullName>
    </recommendedName>
</protein>
<name>A0ABN2SXR9_9ACTN</name>
<gene>
    <name evidence="2" type="ORF">GCM10009799_19880</name>
</gene>
<dbReference type="PROSITE" id="PS51257">
    <property type="entry name" value="PROKAR_LIPOPROTEIN"/>
    <property type="match status" value="1"/>
</dbReference>
<organism evidence="2 3">
    <name type="scientific">Nocardiopsis rhodophaea</name>
    <dbReference type="NCBI Taxonomy" id="280238"/>
    <lineage>
        <taxon>Bacteria</taxon>
        <taxon>Bacillati</taxon>
        <taxon>Actinomycetota</taxon>
        <taxon>Actinomycetes</taxon>
        <taxon>Streptosporangiales</taxon>
        <taxon>Nocardiopsidaceae</taxon>
        <taxon>Nocardiopsis</taxon>
    </lineage>
</organism>
<comment type="caution">
    <text evidence="2">The sequence shown here is derived from an EMBL/GenBank/DDBJ whole genome shotgun (WGS) entry which is preliminary data.</text>
</comment>
<feature type="compositionally biased region" description="Basic and acidic residues" evidence="1">
    <location>
        <begin position="141"/>
        <end position="154"/>
    </location>
</feature>
<accession>A0ABN2SXR9</accession>
<feature type="compositionally biased region" description="Low complexity" evidence="1">
    <location>
        <begin position="36"/>
        <end position="46"/>
    </location>
</feature>
<evidence type="ECO:0000256" key="1">
    <source>
        <dbReference type="SAM" id="MobiDB-lite"/>
    </source>
</evidence>
<dbReference type="Proteomes" id="UP001501585">
    <property type="component" value="Unassembled WGS sequence"/>
</dbReference>
<dbReference type="EMBL" id="BAAAPC010000007">
    <property type="protein sequence ID" value="GAA1993927.1"/>
    <property type="molecule type" value="Genomic_DNA"/>
</dbReference>